<dbReference type="InterPro" id="IPR037401">
    <property type="entry name" value="SnoaL-like"/>
</dbReference>
<comment type="caution">
    <text evidence="2">The sequence shown here is derived from an EMBL/GenBank/DDBJ whole genome shotgun (WGS) entry which is preliminary data.</text>
</comment>
<proteinExistence type="predicted"/>
<evidence type="ECO:0000313" key="3">
    <source>
        <dbReference type="Proteomes" id="UP001153404"/>
    </source>
</evidence>
<protein>
    <submittedName>
        <fullName evidence="2">Nuclear transport factor 2 family protein</fullName>
    </submittedName>
</protein>
<organism evidence="2 3">
    <name type="scientific">Cohnella rhizosphaerae</name>
    <dbReference type="NCBI Taxonomy" id="1457232"/>
    <lineage>
        <taxon>Bacteria</taxon>
        <taxon>Bacillati</taxon>
        <taxon>Bacillota</taxon>
        <taxon>Bacilli</taxon>
        <taxon>Bacillales</taxon>
        <taxon>Paenibacillaceae</taxon>
        <taxon>Cohnella</taxon>
    </lineage>
</organism>
<reference evidence="2" key="1">
    <citation type="submission" date="2022-10" db="EMBL/GenBank/DDBJ databases">
        <title>Comparative genomic analysis of Cohnella hashimotonis sp. nov., isolated from the International Space Station.</title>
        <authorList>
            <person name="Simpson A."/>
            <person name="Venkateswaran K."/>
        </authorList>
    </citation>
    <scope>NUCLEOTIDE SEQUENCE</scope>
    <source>
        <strain evidence="2">DSM 28161</strain>
    </source>
</reference>
<name>A0A9X4QWP3_9BACL</name>
<gene>
    <name evidence="2" type="ORF">OMP40_26930</name>
</gene>
<dbReference type="AlphaFoldDB" id="A0A9X4QWP3"/>
<keyword evidence="3" id="KW-1185">Reference proteome</keyword>
<feature type="domain" description="SnoaL-like" evidence="1">
    <location>
        <begin position="8"/>
        <end position="107"/>
    </location>
</feature>
<evidence type="ECO:0000313" key="2">
    <source>
        <dbReference type="EMBL" id="MDG0812562.1"/>
    </source>
</evidence>
<dbReference type="Gene3D" id="3.10.450.50">
    <property type="match status" value="1"/>
</dbReference>
<dbReference type="SUPFAM" id="SSF54427">
    <property type="entry name" value="NTF2-like"/>
    <property type="match status" value="1"/>
</dbReference>
<dbReference type="RefSeq" id="WP_277535930.1">
    <property type="nucleotide sequence ID" value="NZ_JAPDIA010000008.1"/>
</dbReference>
<sequence>MIQLPNAVKAYFSASNEERLDSLMAAFDEDAYVFDDNREFRGIEAIRHWCESDILGARVRFEVTDATEQDGTYAVIASIDGDFDKTNLPSPFLLKHTFKLSAGKIQELHIALPSFGKR</sequence>
<evidence type="ECO:0000259" key="1">
    <source>
        <dbReference type="Pfam" id="PF12680"/>
    </source>
</evidence>
<dbReference type="Pfam" id="PF12680">
    <property type="entry name" value="SnoaL_2"/>
    <property type="match status" value="1"/>
</dbReference>
<dbReference type="InterPro" id="IPR032710">
    <property type="entry name" value="NTF2-like_dom_sf"/>
</dbReference>
<dbReference type="Proteomes" id="UP001153404">
    <property type="component" value="Unassembled WGS sequence"/>
</dbReference>
<accession>A0A9X4QWP3</accession>
<dbReference type="EMBL" id="JAPDIA010000008">
    <property type="protein sequence ID" value="MDG0812562.1"/>
    <property type="molecule type" value="Genomic_DNA"/>
</dbReference>